<dbReference type="Pfam" id="PF21056">
    <property type="entry name" value="ZSWIM1-3_RNaseH-like"/>
    <property type="match status" value="1"/>
</dbReference>
<dbReference type="EMBL" id="HBUF01177000">
    <property type="protein sequence ID" value="CAG6654225.1"/>
    <property type="molecule type" value="Transcribed_RNA"/>
</dbReference>
<dbReference type="InterPro" id="IPR048324">
    <property type="entry name" value="ZSWIM1-3_RNaseH-like"/>
</dbReference>
<reference evidence="3" key="1">
    <citation type="submission" date="2021-05" db="EMBL/GenBank/DDBJ databases">
        <authorList>
            <person name="Alioto T."/>
            <person name="Alioto T."/>
            <person name="Gomez Garrido J."/>
        </authorList>
    </citation>
    <scope>NUCLEOTIDE SEQUENCE</scope>
</reference>
<dbReference type="InterPro" id="IPR052579">
    <property type="entry name" value="Zinc_finger_SWIM"/>
</dbReference>
<dbReference type="AlphaFoldDB" id="A0A8D8RQK2"/>
<evidence type="ECO:0000313" key="3">
    <source>
        <dbReference type="EMBL" id="CAG6654225.1"/>
    </source>
</evidence>
<evidence type="ECO:0000256" key="1">
    <source>
        <dbReference type="PROSITE-ProRule" id="PRU00325"/>
    </source>
</evidence>
<keyword evidence="1" id="KW-0479">Metal-binding</keyword>
<name>A0A8D8RQK2_9HEMI</name>
<dbReference type="PANTHER" id="PTHR31569:SF4">
    <property type="entry name" value="SWIM-TYPE DOMAIN-CONTAINING PROTEIN"/>
    <property type="match status" value="1"/>
</dbReference>
<keyword evidence="1" id="KW-0863">Zinc-finger</keyword>
<protein>
    <submittedName>
        <fullName evidence="3">Zinc finger SWIM domain-containing protein 3</fullName>
    </submittedName>
</protein>
<organism evidence="3">
    <name type="scientific">Cacopsylla melanoneura</name>
    <dbReference type="NCBI Taxonomy" id="428564"/>
    <lineage>
        <taxon>Eukaryota</taxon>
        <taxon>Metazoa</taxon>
        <taxon>Ecdysozoa</taxon>
        <taxon>Arthropoda</taxon>
        <taxon>Hexapoda</taxon>
        <taxon>Insecta</taxon>
        <taxon>Pterygota</taxon>
        <taxon>Neoptera</taxon>
        <taxon>Paraneoptera</taxon>
        <taxon>Hemiptera</taxon>
        <taxon>Sternorrhyncha</taxon>
        <taxon>Psylloidea</taxon>
        <taxon>Psyllidae</taxon>
        <taxon>Psyllinae</taxon>
        <taxon>Cacopsylla</taxon>
    </lineage>
</organism>
<proteinExistence type="predicted"/>
<feature type="domain" description="SWIM-type" evidence="2">
    <location>
        <begin position="393"/>
        <end position="425"/>
    </location>
</feature>
<dbReference type="GO" id="GO:0008270">
    <property type="term" value="F:zinc ion binding"/>
    <property type="evidence" value="ECO:0007669"/>
    <property type="project" value="UniProtKB-KW"/>
</dbReference>
<dbReference type="PANTHER" id="PTHR31569">
    <property type="entry name" value="SWIM-TYPE DOMAIN-CONTAINING PROTEIN"/>
    <property type="match status" value="1"/>
</dbReference>
<dbReference type="InterPro" id="IPR007527">
    <property type="entry name" value="Znf_SWIM"/>
</dbReference>
<evidence type="ECO:0000259" key="2">
    <source>
        <dbReference type="PROSITE" id="PS50966"/>
    </source>
</evidence>
<sequence>MNLSADAQRLRITELVETHNHETSEDRFNRLPKQRLSLDESQKASVQEMLALKCNKKLIKQHIVTTMKKNVTLRDIHNMKVKDSNSLEETVAFLKSLGGHVEVVLDENKLEGIFYQDSRMKEAFAASPDLLLLDATYCLNNLYMPLYILMVINGNGQGQVAALFLLAHETSANISKMLLIFRQRNVISEATKVIFTDKDFSEREAIRQIFPHVNLLLCFFHTLKTFRSKMTKLGLSNEERKKALHILQQIAYSSNEMEYEKYHDELLNLKNPKISEYFNSNWHPIRYEWVRGFIKMEKTFSVTTTNHLESLNNKIKQVVSRNSTLLSFFKDLMTALDSTHGEQKSRAIDMVLKHSTQNEKGSIEEFYDSHLTPYAWNLVCSEIEAAKNMTFCFESTASHDACGCPFFKNTSLPCRHIFWKRNDAGLTLTADALIPLRFTKKNHVALYTTSQVNHPEPPTCIINSLPPPEKARILNKQDKYKKAMEVCGDIANILSDYGTKHFKSALEELLQFKTMLLENKNMSQRQNRTDLVAEGAGLEEEDLVAGAGVEEEDSVAGGAGLEVQEVGLKDISLKGMCLKRRGRPKGADTTVVGLKRKRK</sequence>
<accession>A0A8D8RQK2</accession>
<dbReference type="PROSITE" id="PS50966">
    <property type="entry name" value="ZF_SWIM"/>
    <property type="match status" value="1"/>
</dbReference>
<keyword evidence="1" id="KW-0862">Zinc</keyword>